<name>A0A150H3G6_GONPE</name>
<accession>A0A150H3G6</accession>
<dbReference type="OrthoDB" id="547314at2759"/>
<dbReference type="Proteomes" id="UP000075714">
    <property type="component" value="Unassembled WGS sequence"/>
</dbReference>
<sequence>MVANTSIYSVSGYRRARNALTSSGARPCTSQRRTHHQPGRLATCVPSVASHKHGESAKGHDGKIKADAASVVRDLRARHSAESTAALCGRVFEVHVEATYNLDAVRKGSPYRAMRSDGLTDVRIYHIDRPEDTLAQAQLKTHLHGLCGHKYDGLLRVAPTDALQSAQQLPVEVSPVLSYGGVSSAPIDNWGLEQAAAAPEAHFSGQ</sequence>
<reference evidence="2" key="1">
    <citation type="journal article" date="2016" name="Nat. Commun.">
        <title>The Gonium pectorale genome demonstrates co-option of cell cycle regulation during the evolution of multicellularity.</title>
        <authorList>
            <person name="Hanschen E.R."/>
            <person name="Marriage T.N."/>
            <person name="Ferris P.J."/>
            <person name="Hamaji T."/>
            <person name="Toyoda A."/>
            <person name="Fujiyama A."/>
            <person name="Neme R."/>
            <person name="Noguchi H."/>
            <person name="Minakuchi Y."/>
            <person name="Suzuki M."/>
            <person name="Kawai-Toyooka H."/>
            <person name="Smith D.R."/>
            <person name="Sparks H."/>
            <person name="Anderson J."/>
            <person name="Bakaric R."/>
            <person name="Luria V."/>
            <person name="Karger A."/>
            <person name="Kirschner M.W."/>
            <person name="Durand P.M."/>
            <person name="Michod R.E."/>
            <person name="Nozaki H."/>
            <person name="Olson B.J."/>
        </authorList>
    </citation>
    <scope>NUCLEOTIDE SEQUENCE [LARGE SCALE GENOMIC DNA]</scope>
    <source>
        <strain evidence="2">NIES-2863</strain>
    </source>
</reference>
<dbReference type="AlphaFoldDB" id="A0A150H3G6"/>
<dbReference type="EMBL" id="LSYV01000002">
    <property type="protein sequence ID" value="KXZ56689.1"/>
    <property type="molecule type" value="Genomic_DNA"/>
</dbReference>
<organism evidence="1 2">
    <name type="scientific">Gonium pectorale</name>
    <name type="common">Green alga</name>
    <dbReference type="NCBI Taxonomy" id="33097"/>
    <lineage>
        <taxon>Eukaryota</taxon>
        <taxon>Viridiplantae</taxon>
        <taxon>Chlorophyta</taxon>
        <taxon>core chlorophytes</taxon>
        <taxon>Chlorophyceae</taxon>
        <taxon>CS clade</taxon>
        <taxon>Chlamydomonadales</taxon>
        <taxon>Volvocaceae</taxon>
        <taxon>Gonium</taxon>
    </lineage>
</organism>
<proteinExistence type="predicted"/>
<keyword evidence="2" id="KW-1185">Reference proteome</keyword>
<comment type="caution">
    <text evidence="1">The sequence shown here is derived from an EMBL/GenBank/DDBJ whole genome shotgun (WGS) entry which is preliminary data.</text>
</comment>
<evidence type="ECO:0000313" key="2">
    <source>
        <dbReference type="Proteomes" id="UP000075714"/>
    </source>
</evidence>
<protein>
    <submittedName>
        <fullName evidence="1">Uncharacterized protein</fullName>
    </submittedName>
</protein>
<evidence type="ECO:0000313" key="1">
    <source>
        <dbReference type="EMBL" id="KXZ56689.1"/>
    </source>
</evidence>
<gene>
    <name evidence="1" type="ORF">GPECTOR_1g620</name>
</gene>